<feature type="transmembrane region" description="Helical" evidence="2">
    <location>
        <begin position="65"/>
        <end position="82"/>
    </location>
</feature>
<feature type="compositionally biased region" description="Low complexity" evidence="1">
    <location>
        <begin position="21"/>
        <end position="34"/>
    </location>
</feature>
<feature type="compositionally biased region" description="Basic residues" evidence="1">
    <location>
        <begin position="1"/>
        <end position="13"/>
    </location>
</feature>
<dbReference type="AlphaFoldDB" id="A0A7K3M0K2"/>
<reference evidence="3 4" key="1">
    <citation type="submission" date="2019-11" db="EMBL/GenBank/DDBJ databases">
        <authorList>
            <person name="Li X.-J."/>
            <person name="Feng X.-M."/>
        </authorList>
    </citation>
    <scope>NUCLEOTIDE SEQUENCE [LARGE SCALE GENOMIC DNA]</scope>
    <source>
        <strain evidence="3 4">XMNu-373</strain>
    </source>
</reference>
<evidence type="ECO:0000313" key="4">
    <source>
        <dbReference type="Proteomes" id="UP000460435"/>
    </source>
</evidence>
<accession>A0A7K3M0K2</accession>
<dbReference type="Pfam" id="PF20444">
    <property type="entry name" value="DUF6703"/>
    <property type="match status" value="1"/>
</dbReference>
<keyword evidence="4" id="KW-1185">Reference proteome</keyword>
<organism evidence="3 4">
    <name type="scientific">Phytoactinopolyspora mesophila</name>
    <dbReference type="NCBI Taxonomy" id="2650750"/>
    <lineage>
        <taxon>Bacteria</taxon>
        <taxon>Bacillati</taxon>
        <taxon>Actinomycetota</taxon>
        <taxon>Actinomycetes</taxon>
        <taxon>Jiangellales</taxon>
        <taxon>Jiangellaceae</taxon>
        <taxon>Phytoactinopolyspora</taxon>
    </lineage>
</organism>
<dbReference type="Proteomes" id="UP000460435">
    <property type="component" value="Unassembled WGS sequence"/>
</dbReference>
<feature type="transmembrane region" description="Helical" evidence="2">
    <location>
        <begin position="88"/>
        <end position="105"/>
    </location>
</feature>
<proteinExistence type="predicted"/>
<keyword evidence="2" id="KW-0472">Membrane</keyword>
<dbReference type="RefSeq" id="WP_162449487.1">
    <property type="nucleotide sequence ID" value="NZ_WLZY01000002.1"/>
</dbReference>
<protein>
    <submittedName>
        <fullName evidence="3">Uncharacterized protein</fullName>
    </submittedName>
</protein>
<gene>
    <name evidence="3" type="ORF">F7O44_06815</name>
</gene>
<evidence type="ECO:0000256" key="2">
    <source>
        <dbReference type="SAM" id="Phobius"/>
    </source>
</evidence>
<name>A0A7K3M0K2_9ACTN</name>
<evidence type="ECO:0000313" key="3">
    <source>
        <dbReference type="EMBL" id="NDL56780.1"/>
    </source>
</evidence>
<dbReference type="EMBL" id="WLZY01000002">
    <property type="protein sequence ID" value="NDL56780.1"/>
    <property type="molecule type" value="Genomic_DNA"/>
</dbReference>
<feature type="region of interest" description="Disordered" evidence="1">
    <location>
        <begin position="1"/>
        <end position="45"/>
    </location>
</feature>
<keyword evidence="2" id="KW-0812">Transmembrane</keyword>
<dbReference type="InterPro" id="IPR046549">
    <property type="entry name" value="DUF6703"/>
</dbReference>
<keyword evidence="2" id="KW-1133">Transmembrane helix</keyword>
<sequence length="135" mass="14534">MPNNRRQQRRSPNRRPGTPGSAPRAPRPGSTRRPGPSPAPQPGWRANLERVSYPLLVRLTSAPKWLLGVVTAGILLGGLLAPAPWAPLLLSVVIVFLSWLLVLAWPRLEPTPRMIRTAVIGALVAIVIAQSAGVL</sequence>
<evidence type="ECO:0000256" key="1">
    <source>
        <dbReference type="SAM" id="MobiDB-lite"/>
    </source>
</evidence>
<feature type="transmembrane region" description="Helical" evidence="2">
    <location>
        <begin position="117"/>
        <end position="134"/>
    </location>
</feature>
<comment type="caution">
    <text evidence="3">The sequence shown here is derived from an EMBL/GenBank/DDBJ whole genome shotgun (WGS) entry which is preliminary data.</text>
</comment>